<gene>
    <name evidence="3" type="ORF">BD847_4128</name>
</gene>
<keyword evidence="2" id="KW-1133">Transmembrane helix</keyword>
<keyword evidence="1" id="KW-0175">Coiled coil</keyword>
<dbReference type="AlphaFoldDB" id="A0A3D9FL90"/>
<feature type="transmembrane region" description="Helical" evidence="2">
    <location>
        <begin position="374"/>
        <end position="393"/>
    </location>
</feature>
<sequence length="596" mass="69574">MMIKNLIQFFQKKYTVFCLLLFCSVLAISFSVQYYEAKEKEIKYIKKDQSVEIKKRIEKGNAFLNAGKSDSAFLYFNKAQLICNPKENYVDDYVYSLTNIADIQHRNGDFYEAETTLTKTFPYLEKTSKPKFAINVYSLMANNYSRTYDNENGLLYQKKALKKAVSTFRKAAILSDIGFIYLQQERYKEAIDLLEPLTKRKIVDKIEPKYTDIQRSAILYNLGMCYLRIGNHKELALNCFNESLELTLKTKDDYELIANYFALYSFYKTYNNPKLKKIYAQKAYDCAKKVKASTYQINMLANLIEADNAENSQKHWETYIRMVDSTLISRKKAQNQFANIIYDSNKDKAENLELKNKKVENELQLERQKNRSTISYVIITFSVFLVLFLSLYMSSKGKKEKIEAINESELRISKKLHDELANDVYETLSFATSNDMKNFDNKEKLLSNLDQIYYKARNISKENSLIKTNEEYLPALKEMISGYKTPSVNILLNGFDSLDWNKLDRSKKIILYRVLQELFENMKKHSNASLVSFTIKINDKNLMATYIDNGDWTKNNRLILKNGLQNVENRIKTINGTITFVNNLEKGFKASFNFPI</sequence>
<feature type="coiled-coil region" evidence="1">
    <location>
        <begin position="342"/>
        <end position="371"/>
    </location>
</feature>
<dbReference type="Proteomes" id="UP000257004">
    <property type="component" value="Unassembled WGS sequence"/>
</dbReference>
<dbReference type="SMART" id="SM00028">
    <property type="entry name" value="TPR"/>
    <property type="match status" value="4"/>
</dbReference>
<organism evidence="3 4">
    <name type="scientific">Flavobacterium cutihirudinis</name>
    <dbReference type="NCBI Taxonomy" id="1265740"/>
    <lineage>
        <taxon>Bacteria</taxon>
        <taxon>Pseudomonadati</taxon>
        <taxon>Bacteroidota</taxon>
        <taxon>Flavobacteriia</taxon>
        <taxon>Flavobacteriales</taxon>
        <taxon>Flavobacteriaceae</taxon>
        <taxon>Flavobacterium</taxon>
    </lineage>
</organism>
<dbReference type="Gene3D" id="3.30.565.10">
    <property type="entry name" value="Histidine kinase-like ATPase, C-terminal domain"/>
    <property type="match status" value="1"/>
</dbReference>
<dbReference type="OrthoDB" id="943406at2"/>
<keyword evidence="4" id="KW-1185">Reference proteome</keyword>
<evidence type="ECO:0000313" key="4">
    <source>
        <dbReference type="Proteomes" id="UP000257004"/>
    </source>
</evidence>
<reference evidence="3 4" key="1">
    <citation type="submission" date="2018-07" db="EMBL/GenBank/DDBJ databases">
        <title>Genomic Encyclopedia of Archaeal and Bacterial Type Strains, Phase II (KMG-II): from individual species to whole genera.</title>
        <authorList>
            <person name="Goeker M."/>
        </authorList>
    </citation>
    <scope>NUCLEOTIDE SEQUENCE [LARGE SCALE GENOMIC DNA]</scope>
    <source>
        <strain evidence="3 4">DSM 25795</strain>
    </source>
</reference>
<dbReference type="SUPFAM" id="SSF48452">
    <property type="entry name" value="TPR-like"/>
    <property type="match status" value="1"/>
</dbReference>
<keyword evidence="2" id="KW-0472">Membrane</keyword>
<dbReference type="Gene3D" id="1.25.40.10">
    <property type="entry name" value="Tetratricopeptide repeat domain"/>
    <property type="match status" value="2"/>
</dbReference>
<evidence type="ECO:0000256" key="1">
    <source>
        <dbReference type="SAM" id="Coils"/>
    </source>
</evidence>
<accession>A0A3D9FL90</accession>
<evidence type="ECO:0000313" key="3">
    <source>
        <dbReference type="EMBL" id="RED18881.1"/>
    </source>
</evidence>
<dbReference type="EMBL" id="QRDQ01000014">
    <property type="protein sequence ID" value="RED18881.1"/>
    <property type="molecule type" value="Genomic_DNA"/>
</dbReference>
<evidence type="ECO:0000256" key="2">
    <source>
        <dbReference type="SAM" id="Phobius"/>
    </source>
</evidence>
<dbReference type="InterPro" id="IPR011990">
    <property type="entry name" value="TPR-like_helical_dom_sf"/>
</dbReference>
<dbReference type="InterPro" id="IPR036890">
    <property type="entry name" value="HATPase_C_sf"/>
</dbReference>
<dbReference type="InterPro" id="IPR019734">
    <property type="entry name" value="TPR_rpt"/>
</dbReference>
<dbReference type="RefSeq" id="WP_147298524.1">
    <property type="nucleotide sequence ID" value="NZ_QRDQ01000014.1"/>
</dbReference>
<proteinExistence type="predicted"/>
<keyword evidence="2" id="KW-0812">Transmembrane</keyword>
<name>A0A3D9FL90_9FLAO</name>
<comment type="caution">
    <text evidence="3">The sequence shown here is derived from an EMBL/GenBank/DDBJ whole genome shotgun (WGS) entry which is preliminary data.</text>
</comment>
<dbReference type="SUPFAM" id="SSF55874">
    <property type="entry name" value="ATPase domain of HSP90 chaperone/DNA topoisomerase II/histidine kinase"/>
    <property type="match status" value="1"/>
</dbReference>
<protein>
    <submittedName>
        <fullName evidence="3">Uncharacterized protein</fullName>
    </submittedName>
</protein>